<dbReference type="Gene3D" id="3.30.70.2450">
    <property type="match status" value="1"/>
</dbReference>
<feature type="region of interest" description="Disordered" evidence="4">
    <location>
        <begin position="86"/>
        <end position="106"/>
    </location>
</feature>
<evidence type="ECO:0000313" key="6">
    <source>
        <dbReference type="EMBL" id="GII36699.1"/>
    </source>
</evidence>
<sequence length="530" mass="55593">MDVDVVVAGAGPVGLMLACELRLAGVSVLVLERKAEPDHALRAGAMGARSINAPSADAFHRRGLLEAVREAALWWYEPDPEALRAARSAAESRTGAPRDRRADAEQDRAALLTTPDTPTFAGHFAGIPIRADRLDPADRVLAGHTLGGGAISQLALEEILSRRAASLGVEIRRGTPLTGLEADADGVNVLAGGEVVRAGWLAGCDGGRSTVRALAGFAFPGTDGEFVGRQAMVELAGPARLPVGDWVRTAAGAYVHGPVPGRVHTVEYGQVHDRDTPVTAEEMRASLLRVSGVDVEIAEVLVGTRYTDATRQAATYRRGRVLLAGDAAHIHSPAGGQGLNLGIGDAMNLGWKLAATVRGWAPDDLLDTYTAERHPVGAWVQGWSDAQSALGRVDARTAALRKVMGELLDTTCGATYVLKQISGIGRGYDLPGDHPLIGLPAPDLSLPDGTRLAEHCRTGRALLVTGEDDRDLPALAGSWANRMTVITAKPGPSMLVRPDGHIAWAADGVPDPASAEGALRTWLGAPEPRI</sequence>
<dbReference type="EMBL" id="BOOP01000006">
    <property type="protein sequence ID" value="GII36699.1"/>
    <property type="molecule type" value="Genomic_DNA"/>
</dbReference>
<dbReference type="InterPro" id="IPR050641">
    <property type="entry name" value="RIFMO-like"/>
</dbReference>
<feature type="domain" description="FAD-binding" evidence="5">
    <location>
        <begin position="2"/>
        <end position="378"/>
    </location>
</feature>
<evidence type="ECO:0000259" key="5">
    <source>
        <dbReference type="Pfam" id="PF01494"/>
    </source>
</evidence>
<dbReference type="InterPro" id="IPR036188">
    <property type="entry name" value="FAD/NAD-bd_sf"/>
</dbReference>
<dbReference type="SUPFAM" id="SSF51905">
    <property type="entry name" value="FAD/NAD(P)-binding domain"/>
    <property type="match status" value="1"/>
</dbReference>
<dbReference type="GO" id="GO:0071949">
    <property type="term" value="F:FAD binding"/>
    <property type="evidence" value="ECO:0007669"/>
    <property type="project" value="InterPro"/>
</dbReference>
<feature type="compositionally biased region" description="Basic and acidic residues" evidence="4">
    <location>
        <begin position="96"/>
        <end position="106"/>
    </location>
</feature>
<accession>A0A8J3U1N5</accession>
<name>A0A8J3U1N5_9ACTN</name>
<comment type="cofactor">
    <cofactor evidence="1">
        <name>FAD</name>
        <dbReference type="ChEBI" id="CHEBI:57692"/>
    </cofactor>
</comment>
<dbReference type="PANTHER" id="PTHR43004">
    <property type="entry name" value="TRK SYSTEM POTASSIUM UPTAKE PROTEIN"/>
    <property type="match status" value="1"/>
</dbReference>
<evidence type="ECO:0000256" key="2">
    <source>
        <dbReference type="ARBA" id="ARBA00022630"/>
    </source>
</evidence>
<dbReference type="AlphaFoldDB" id="A0A8J3U1N5"/>
<dbReference type="Proteomes" id="UP000622547">
    <property type="component" value="Unassembled WGS sequence"/>
</dbReference>
<organism evidence="6 7">
    <name type="scientific">Planotetraspora phitsanulokensis</name>
    <dbReference type="NCBI Taxonomy" id="575192"/>
    <lineage>
        <taxon>Bacteria</taxon>
        <taxon>Bacillati</taxon>
        <taxon>Actinomycetota</taxon>
        <taxon>Actinomycetes</taxon>
        <taxon>Streptosporangiales</taxon>
        <taxon>Streptosporangiaceae</taxon>
        <taxon>Planotetraspora</taxon>
    </lineage>
</organism>
<dbReference type="Gene3D" id="3.50.50.60">
    <property type="entry name" value="FAD/NAD(P)-binding domain"/>
    <property type="match status" value="1"/>
</dbReference>
<keyword evidence="7" id="KW-1185">Reference proteome</keyword>
<evidence type="ECO:0000256" key="4">
    <source>
        <dbReference type="SAM" id="MobiDB-lite"/>
    </source>
</evidence>
<evidence type="ECO:0000313" key="7">
    <source>
        <dbReference type="Proteomes" id="UP000622547"/>
    </source>
</evidence>
<dbReference type="Pfam" id="PF01494">
    <property type="entry name" value="FAD_binding_3"/>
    <property type="match status" value="1"/>
</dbReference>
<dbReference type="InterPro" id="IPR002938">
    <property type="entry name" value="FAD-bd"/>
</dbReference>
<protein>
    <submittedName>
        <fullName evidence="6">FAD-dependent oxidoreductase</fullName>
    </submittedName>
</protein>
<evidence type="ECO:0000256" key="1">
    <source>
        <dbReference type="ARBA" id="ARBA00001974"/>
    </source>
</evidence>
<proteinExistence type="predicted"/>
<evidence type="ECO:0000256" key="3">
    <source>
        <dbReference type="ARBA" id="ARBA00022827"/>
    </source>
</evidence>
<keyword evidence="3" id="KW-0274">FAD</keyword>
<reference evidence="6 7" key="1">
    <citation type="submission" date="2021-01" db="EMBL/GenBank/DDBJ databases">
        <title>Whole genome shotgun sequence of Planotetraspora phitsanulokensis NBRC 104273.</title>
        <authorList>
            <person name="Komaki H."/>
            <person name="Tamura T."/>
        </authorList>
    </citation>
    <scope>NUCLEOTIDE SEQUENCE [LARGE SCALE GENOMIC DNA]</scope>
    <source>
        <strain evidence="6 7">NBRC 104273</strain>
    </source>
</reference>
<dbReference type="Pfam" id="PF21274">
    <property type="entry name" value="Rng_hyd_C"/>
    <property type="match status" value="1"/>
</dbReference>
<keyword evidence="2" id="KW-0285">Flavoprotein</keyword>
<dbReference type="GO" id="GO:0016709">
    <property type="term" value="F:oxidoreductase activity, acting on paired donors, with incorporation or reduction of molecular oxygen, NAD(P)H as one donor, and incorporation of one atom of oxygen"/>
    <property type="evidence" value="ECO:0007669"/>
    <property type="project" value="UniProtKB-ARBA"/>
</dbReference>
<dbReference type="Gene3D" id="3.40.30.120">
    <property type="match status" value="1"/>
</dbReference>
<dbReference type="RefSeq" id="WP_204072429.1">
    <property type="nucleotide sequence ID" value="NZ_BAABHI010000020.1"/>
</dbReference>
<gene>
    <name evidence="6" type="ORF">Pph01_17020</name>
</gene>
<comment type="caution">
    <text evidence="6">The sequence shown here is derived from an EMBL/GenBank/DDBJ whole genome shotgun (WGS) entry which is preliminary data.</text>
</comment>
<dbReference type="PRINTS" id="PR00420">
    <property type="entry name" value="RNGMNOXGNASE"/>
</dbReference>
<dbReference type="PANTHER" id="PTHR43004:SF19">
    <property type="entry name" value="BINDING MONOOXYGENASE, PUTATIVE (JCVI)-RELATED"/>
    <property type="match status" value="1"/>
</dbReference>